<dbReference type="SUPFAM" id="SSF55486">
    <property type="entry name" value="Metalloproteases ('zincins'), catalytic domain"/>
    <property type="match status" value="1"/>
</dbReference>
<dbReference type="AlphaFoldDB" id="A0A8S2SDN0"/>
<comment type="caution">
    <text evidence="2">The sequence shown here is derived from an EMBL/GenBank/DDBJ whole genome shotgun (WGS) entry which is preliminary data.</text>
</comment>
<feature type="non-terminal residue" evidence="2">
    <location>
        <position position="1"/>
    </location>
</feature>
<proteinExistence type="predicted"/>
<dbReference type="GO" id="GO:0006508">
    <property type="term" value="P:proteolysis"/>
    <property type="evidence" value="ECO:0007669"/>
    <property type="project" value="InterPro"/>
</dbReference>
<reference evidence="2" key="1">
    <citation type="submission" date="2021-02" db="EMBL/GenBank/DDBJ databases">
        <authorList>
            <person name="Nowell W R."/>
        </authorList>
    </citation>
    <scope>NUCLEOTIDE SEQUENCE</scope>
</reference>
<organism evidence="2 3">
    <name type="scientific">Rotaria magnacalcarata</name>
    <dbReference type="NCBI Taxonomy" id="392030"/>
    <lineage>
        <taxon>Eukaryota</taxon>
        <taxon>Metazoa</taxon>
        <taxon>Spiralia</taxon>
        <taxon>Gnathifera</taxon>
        <taxon>Rotifera</taxon>
        <taxon>Eurotatoria</taxon>
        <taxon>Bdelloidea</taxon>
        <taxon>Philodinida</taxon>
        <taxon>Philodinidae</taxon>
        <taxon>Rotaria</taxon>
    </lineage>
</organism>
<dbReference type="Gene3D" id="1.10.1380.10">
    <property type="entry name" value="Neutral endopeptidase , domain2"/>
    <property type="match status" value="1"/>
</dbReference>
<protein>
    <recommendedName>
        <fullName evidence="1">Peptidase M13 N-terminal domain-containing protein</fullName>
    </recommendedName>
</protein>
<evidence type="ECO:0000313" key="2">
    <source>
        <dbReference type="EMBL" id="CAF4221820.1"/>
    </source>
</evidence>
<dbReference type="Pfam" id="PF05649">
    <property type="entry name" value="Peptidase_M13_N"/>
    <property type="match status" value="1"/>
</dbReference>
<dbReference type="InterPro" id="IPR042089">
    <property type="entry name" value="Peptidase_M13_dom_2"/>
</dbReference>
<evidence type="ECO:0000259" key="1">
    <source>
        <dbReference type="Pfam" id="PF05649"/>
    </source>
</evidence>
<feature type="domain" description="Peptidase M13 N-terminal" evidence="1">
    <location>
        <begin position="2"/>
        <end position="86"/>
    </location>
</feature>
<evidence type="ECO:0000313" key="3">
    <source>
        <dbReference type="Proteomes" id="UP000676336"/>
    </source>
</evidence>
<accession>A0A8S2SDN0</accession>
<dbReference type="EMBL" id="CAJOBI010021889">
    <property type="protein sequence ID" value="CAF4221820.1"/>
    <property type="molecule type" value="Genomic_DNA"/>
</dbReference>
<gene>
    <name evidence="2" type="ORF">SMN809_LOCUS22755</name>
</gene>
<dbReference type="InterPro" id="IPR008753">
    <property type="entry name" value="Peptidase_M13_N"/>
</dbReference>
<dbReference type="Proteomes" id="UP000676336">
    <property type="component" value="Unassembled WGS sequence"/>
</dbReference>
<feature type="non-terminal residue" evidence="2">
    <location>
        <position position="86"/>
    </location>
</feature>
<name>A0A8S2SDN0_9BILA</name>
<sequence length="86" mass="10024">HHWTPAEQRARQNETVRTVMGNLTQMLNTSFDFTTYIQDMYASSNVPLNDNDVISVSELDFIRNVSAILDEASPRVMQNYIVWRFI</sequence>